<dbReference type="AlphaFoldDB" id="A0A9D4GWC7"/>
<keyword evidence="2" id="KW-1185">Reference proteome</keyword>
<gene>
    <name evidence="1" type="ORF">DPMN_126078</name>
</gene>
<protein>
    <submittedName>
        <fullName evidence="1">Uncharacterized protein</fullName>
    </submittedName>
</protein>
<name>A0A9D4GWC7_DREPO</name>
<accession>A0A9D4GWC7</accession>
<reference evidence="1" key="1">
    <citation type="journal article" date="2019" name="bioRxiv">
        <title>The Genome of the Zebra Mussel, Dreissena polymorpha: A Resource for Invasive Species Research.</title>
        <authorList>
            <person name="McCartney M.A."/>
            <person name="Auch B."/>
            <person name="Kono T."/>
            <person name="Mallez S."/>
            <person name="Zhang Y."/>
            <person name="Obille A."/>
            <person name="Becker A."/>
            <person name="Abrahante J.E."/>
            <person name="Garbe J."/>
            <person name="Badalamenti J.P."/>
            <person name="Herman A."/>
            <person name="Mangelson H."/>
            <person name="Liachko I."/>
            <person name="Sullivan S."/>
            <person name="Sone E.D."/>
            <person name="Koren S."/>
            <person name="Silverstein K.A.T."/>
            <person name="Beckman K.B."/>
            <person name="Gohl D.M."/>
        </authorList>
    </citation>
    <scope>NUCLEOTIDE SEQUENCE</scope>
    <source>
        <strain evidence="1">Duluth1</strain>
        <tissue evidence="1">Whole animal</tissue>
    </source>
</reference>
<sequence>MNCTLVPRANPRCDQEQELMPPFQPNSFNAIWPFVPSTVPDRLPPASPSLFQSLFRFGLPHSSSQAKTSTQHCRFQFYGCVNTNFSIKAISQKDEIRETRPYEPYYRRQTVTTESLDITHGLLSSACIV</sequence>
<proteinExistence type="predicted"/>
<dbReference type="EMBL" id="JAIWYP010000005">
    <property type="protein sequence ID" value="KAH3824245.1"/>
    <property type="molecule type" value="Genomic_DNA"/>
</dbReference>
<dbReference type="Proteomes" id="UP000828390">
    <property type="component" value="Unassembled WGS sequence"/>
</dbReference>
<comment type="caution">
    <text evidence="1">The sequence shown here is derived from an EMBL/GenBank/DDBJ whole genome shotgun (WGS) entry which is preliminary data.</text>
</comment>
<evidence type="ECO:0000313" key="1">
    <source>
        <dbReference type="EMBL" id="KAH3824245.1"/>
    </source>
</evidence>
<evidence type="ECO:0000313" key="2">
    <source>
        <dbReference type="Proteomes" id="UP000828390"/>
    </source>
</evidence>
<reference evidence="1" key="2">
    <citation type="submission" date="2020-11" db="EMBL/GenBank/DDBJ databases">
        <authorList>
            <person name="McCartney M.A."/>
            <person name="Auch B."/>
            <person name="Kono T."/>
            <person name="Mallez S."/>
            <person name="Becker A."/>
            <person name="Gohl D.M."/>
            <person name="Silverstein K.A.T."/>
            <person name="Koren S."/>
            <person name="Bechman K.B."/>
            <person name="Herman A."/>
            <person name="Abrahante J.E."/>
            <person name="Garbe J."/>
        </authorList>
    </citation>
    <scope>NUCLEOTIDE SEQUENCE</scope>
    <source>
        <strain evidence="1">Duluth1</strain>
        <tissue evidence="1">Whole animal</tissue>
    </source>
</reference>
<organism evidence="1 2">
    <name type="scientific">Dreissena polymorpha</name>
    <name type="common">Zebra mussel</name>
    <name type="synonym">Mytilus polymorpha</name>
    <dbReference type="NCBI Taxonomy" id="45954"/>
    <lineage>
        <taxon>Eukaryota</taxon>
        <taxon>Metazoa</taxon>
        <taxon>Spiralia</taxon>
        <taxon>Lophotrochozoa</taxon>
        <taxon>Mollusca</taxon>
        <taxon>Bivalvia</taxon>
        <taxon>Autobranchia</taxon>
        <taxon>Heteroconchia</taxon>
        <taxon>Euheterodonta</taxon>
        <taxon>Imparidentia</taxon>
        <taxon>Neoheterodontei</taxon>
        <taxon>Myida</taxon>
        <taxon>Dreissenoidea</taxon>
        <taxon>Dreissenidae</taxon>
        <taxon>Dreissena</taxon>
    </lineage>
</organism>